<dbReference type="InterPro" id="IPR011051">
    <property type="entry name" value="RmlC_Cupin_sf"/>
</dbReference>
<evidence type="ECO:0000313" key="2">
    <source>
        <dbReference type="EMBL" id="PJK27539.1"/>
    </source>
</evidence>
<dbReference type="Gene3D" id="2.60.120.10">
    <property type="entry name" value="Jelly Rolls"/>
    <property type="match status" value="1"/>
</dbReference>
<reference evidence="2 3" key="1">
    <citation type="submission" date="2017-11" db="EMBL/GenBank/DDBJ databases">
        <title>Draft genome sequence of Rhizobiales bacterium SY3-13.</title>
        <authorList>
            <person name="Sun C."/>
        </authorList>
    </citation>
    <scope>NUCLEOTIDE SEQUENCE [LARGE SCALE GENOMIC DNA]</scope>
    <source>
        <strain evidence="2 3">SY3-13</strain>
    </source>
</reference>
<dbReference type="AlphaFoldDB" id="A0A2M9FVS6"/>
<dbReference type="InterPro" id="IPR014710">
    <property type="entry name" value="RmlC-like_jellyroll"/>
</dbReference>
<evidence type="ECO:0000313" key="3">
    <source>
        <dbReference type="Proteomes" id="UP000229498"/>
    </source>
</evidence>
<sequence length="90" mass="9697">MDRNAFEAGLARDGFDNAGVREMPPGCHNDAHAHDFEVRALVLEGHITVACADETRECGPGDVLTMAADREHTEDVGADGLKFIVGRKYG</sequence>
<gene>
    <name evidence="2" type="ORF">CVT23_21745</name>
</gene>
<keyword evidence="3" id="KW-1185">Reference proteome</keyword>
<dbReference type="OrthoDB" id="287220at2"/>
<protein>
    <submittedName>
        <fullName evidence="2">Cupin</fullName>
    </submittedName>
</protein>
<feature type="domain" description="Cupin type-2" evidence="1">
    <location>
        <begin position="21"/>
        <end position="73"/>
    </location>
</feature>
<dbReference type="SUPFAM" id="SSF51182">
    <property type="entry name" value="RmlC-like cupins"/>
    <property type="match status" value="1"/>
</dbReference>
<evidence type="ECO:0000259" key="1">
    <source>
        <dbReference type="Pfam" id="PF07883"/>
    </source>
</evidence>
<comment type="caution">
    <text evidence="2">The sequence shown here is derived from an EMBL/GenBank/DDBJ whole genome shotgun (WGS) entry which is preliminary data.</text>
</comment>
<accession>A0A2M9FVS6</accession>
<organism evidence="2 3">
    <name type="scientific">Minwuia thermotolerans</name>
    <dbReference type="NCBI Taxonomy" id="2056226"/>
    <lineage>
        <taxon>Bacteria</taxon>
        <taxon>Pseudomonadati</taxon>
        <taxon>Pseudomonadota</taxon>
        <taxon>Alphaproteobacteria</taxon>
        <taxon>Minwuiales</taxon>
        <taxon>Minwuiaceae</taxon>
        <taxon>Minwuia</taxon>
    </lineage>
</organism>
<dbReference type="InterPro" id="IPR013096">
    <property type="entry name" value="Cupin_2"/>
</dbReference>
<dbReference type="Proteomes" id="UP000229498">
    <property type="component" value="Unassembled WGS sequence"/>
</dbReference>
<dbReference type="Pfam" id="PF07883">
    <property type="entry name" value="Cupin_2"/>
    <property type="match status" value="1"/>
</dbReference>
<name>A0A2M9FVS6_9PROT</name>
<dbReference type="RefSeq" id="WP_109795252.1">
    <property type="nucleotide sequence ID" value="NZ_PHIG01000063.1"/>
</dbReference>
<proteinExistence type="predicted"/>
<dbReference type="EMBL" id="PHIG01000063">
    <property type="protein sequence ID" value="PJK27539.1"/>
    <property type="molecule type" value="Genomic_DNA"/>
</dbReference>